<dbReference type="EMBL" id="FOMB01000033">
    <property type="protein sequence ID" value="SFD25612.1"/>
    <property type="molecule type" value="Genomic_DNA"/>
</dbReference>
<name>A0A1I1QUD4_9HYPH</name>
<dbReference type="Proteomes" id="UP000182258">
    <property type="component" value="Unassembled WGS sequence"/>
</dbReference>
<organism evidence="2 3">
    <name type="scientific">Devosia psychrophila</name>
    <dbReference type="NCBI Taxonomy" id="728005"/>
    <lineage>
        <taxon>Bacteria</taxon>
        <taxon>Pseudomonadati</taxon>
        <taxon>Pseudomonadota</taxon>
        <taxon>Alphaproteobacteria</taxon>
        <taxon>Hyphomicrobiales</taxon>
        <taxon>Devosiaceae</taxon>
        <taxon>Devosia</taxon>
    </lineage>
</organism>
<keyword evidence="1" id="KW-0812">Transmembrane</keyword>
<gene>
    <name evidence="2" type="ORF">SAMN04488059_13330</name>
</gene>
<evidence type="ECO:0000256" key="1">
    <source>
        <dbReference type="SAM" id="Phobius"/>
    </source>
</evidence>
<keyword evidence="1" id="KW-1133">Transmembrane helix</keyword>
<proteinExistence type="predicted"/>
<reference evidence="2 3" key="1">
    <citation type="submission" date="2016-10" db="EMBL/GenBank/DDBJ databases">
        <authorList>
            <person name="de Groot N.N."/>
        </authorList>
    </citation>
    <scope>NUCLEOTIDE SEQUENCE [LARGE SCALE GENOMIC DNA]</scope>
    <source>
        <strain evidence="2 3">CGMCC 1.10210</strain>
    </source>
</reference>
<dbReference type="AlphaFoldDB" id="A0A1I1QUD4"/>
<dbReference type="STRING" id="728005.SAMN04488059_13330"/>
<accession>A0A1I1QUD4</accession>
<evidence type="ECO:0000313" key="3">
    <source>
        <dbReference type="Proteomes" id="UP000182258"/>
    </source>
</evidence>
<sequence length="95" mass="10904">MYFGLAWIMILPAWSRNSLIVLALFGFTMFPVLFAVATIHKPNSINEYVSLPALLIGVVGLPIFILSVIGKAFSLRLDYRLRQRDRHENNTERLR</sequence>
<keyword evidence="1" id="KW-0472">Membrane</keyword>
<protein>
    <submittedName>
        <fullName evidence="2">Uncharacterized protein</fullName>
    </submittedName>
</protein>
<feature type="transmembrane region" description="Helical" evidence="1">
    <location>
        <begin position="51"/>
        <end position="74"/>
    </location>
</feature>
<evidence type="ECO:0000313" key="2">
    <source>
        <dbReference type="EMBL" id="SFD25612.1"/>
    </source>
</evidence>